<reference evidence="1" key="1">
    <citation type="submission" date="2020-05" db="EMBL/GenBank/DDBJ databases">
        <authorList>
            <person name="Chiriac C."/>
            <person name="Salcher M."/>
            <person name="Ghai R."/>
            <person name="Kavagutti S V."/>
        </authorList>
    </citation>
    <scope>NUCLEOTIDE SEQUENCE</scope>
</reference>
<organism evidence="1">
    <name type="scientific">freshwater metagenome</name>
    <dbReference type="NCBI Taxonomy" id="449393"/>
    <lineage>
        <taxon>unclassified sequences</taxon>
        <taxon>metagenomes</taxon>
        <taxon>ecological metagenomes</taxon>
    </lineage>
</organism>
<dbReference type="AlphaFoldDB" id="A0A6J6VW38"/>
<gene>
    <name evidence="1" type="ORF">UFOPK2928_00389</name>
</gene>
<evidence type="ECO:0000313" key="1">
    <source>
        <dbReference type="EMBL" id="CAB4774998.1"/>
    </source>
</evidence>
<accession>A0A6J6VW38</accession>
<protein>
    <submittedName>
        <fullName evidence="1">Unannotated protein</fullName>
    </submittedName>
</protein>
<dbReference type="EMBL" id="CAEZZY010000026">
    <property type="protein sequence ID" value="CAB4774998.1"/>
    <property type="molecule type" value="Genomic_DNA"/>
</dbReference>
<proteinExistence type="predicted"/>
<sequence>MPIPSALSVVEVAANPSKITPVMIQALRGLRPIELAIFDQVPVIT</sequence>
<name>A0A6J6VW38_9ZZZZ</name>